<evidence type="ECO:0000313" key="1">
    <source>
        <dbReference type="EMBL" id="EZG43204.1"/>
    </source>
</evidence>
<organism evidence="1 2">
    <name type="scientific">Gregarina niphandrodes</name>
    <name type="common">Septate eugregarine</name>
    <dbReference type="NCBI Taxonomy" id="110365"/>
    <lineage>
        <taxon>Eukaryota</taxon>
        <taxon>Sar</taxon>
        <taxon>Alveolata</taxon>
        <taxon>Apicomplexa</taxon>
        <taxon>Conoidasida</taxon>
        <taxon>Gregarinasina</taxon>
        <taxon>Eugregarinorida</taxon>
        <taxon>Gregarinidae</taxon>
        <taxon>Gregarina</taxon>
    </lineage>
</organism>
<accession>A0A023AWV8</accession>
<keyword evidence="2" id="KW-1185">Reference proteome</keyword>
<dbReference type="EMBL" id="AFNH02001382">
    <property type="protein sequence ID" value="EZG43204.1"/>
    <property type="molecule type" value="Genomic_DNA"/>
</dbReference>
<dbReference type="AlphaFoldDB" id="A0A023AWV8"/>
<comment type="caution">
    <text evidence="1">The sequence shown here is derived from an EMBL/GenBank/DDBJ whole genome shotgun (WGS) entry which is preliminary data.</text>
</comment>
<dbReference type="VEuPathDB" id="CryptoDB:GNI_182640"/>
<proteinExistence type="predicted"/>
<reference evidence="1" key="1">
    <citation type="submission" date="2013-12" db="EMBL/GenBank/DDBJ databases">
        <authorList>
            <person name="Omoto C.K."/>
            <person name="Sibley D."/>
            <person name="Venepally P."/>
            <person name="Hadjithomas M."/>
            <person name="Karamycheva S."/>
            <person name="Brunk B."/>
            <person name="Roos D."/>
            <person name="Caler E."/>
            <person name="Lorenzi H."/>
        </authorList>
    </citation>
    <scope>NUCLEOTIDE SEQUENCE</scope>
</reference>
<dbReference type="RefSeq" id="XP_011133535.1">
    <property type="nucleotide sequence ID" value="XM_011135233.1"/>
</dbReference>
<dbReference type="Proteomes" id="UP000019763">
    <property type="component" value="Unassembled WGS sequence"/>
</dbReference>
<protein>
    <submittedName>
        <fullName evidence="1">Uncharacterized protein</fullName>
    </submittedName>
</protein>
<dbReference type="GeneID" id="22916107"/>
<gene>
    <name evidence="1" type="ORF">GNI_182640</name>
</gene>
<name>A0A023AWV8_GRENI</name>
<evidence type="ECO:0000313" key="2">
    <source>
        <dbReference type="Proteomes" id="UP000019763"/>
    </source>
</evidence>
<sequence>MRGCSAGGERVQRSATLLAMMVLDCTEVPCVSLNGASLNGASLNGASLNGGSLDGEDSCLVQPMPRHCRLELGPKRSVSLRLFLSVALQCLDRLLEDDERWLVSVDQIQFPLNMSRVWVRIADDHGYWKRPEEEGEEERLIAAKAVLLELAQMGGVNQTGGFGAAPDYQQENFTQWLKDASALDNMHAGLLRCFWEQISAANYRTDDNSFPKFDEEICCISSYNNQHWCGICRPMLERYPWPSELVGVARVSPGLYRCERCEPRVLPNLAMPGSLTSGWAPPGSWVADAWRKEIEFAATGVRQQAMHAAVGLAKLPWAATWNATTGHWRDTPDAETRVCNAVDERIRLHTVVSLRNLLANHRLTRPLVDSLQRDARTYCKRAARIARKHGIRPNTGWFVGCYDQAYVTLEIGVPNHRLIDRLRGRPRPVGIKSKLRLLLTPDCLKAPTEEEAENREAAFFRKVRHDAGCRDQIPFREQVHFLNRQP</sequence>